<dbReference type="EMBL" id="JAJAPX010000006">
    <property type="protein sequence ID" value="MCB4809534.1"/>
    <property type="molecule type" value="Genomic_DNA"/>
</dbReference>
<keyword evidence="2" id="KW-1185">Reference proteome</keyword>
<sequence length="89" mass="9600">MKYLKLLSGITLIINLLGCSTNISGNTNNLTGFTSPDNCPQLPADPTSAYWEYGKGKPIPLFEQPILQNPQARFSCAHGNLGMPPLTPP</sequence>
<protein>
    <submittedName>
        <fullName evidence="1">Uncharacterized protein</fullName>
    </submittedName>
</protein>
<accession>A0A9X1IA29</accession>
<dbReference type="AlphaFoldDB" id="A0A9X1IA29"/>
<organism evidence="1 2">
    <name type="scientific">Neotamlana sargassicola</name>
    <dbReference type="NCBI Taxonomy" id="2883125"/>
    <lineage>
        <taxon>Bacteria</taxon>
        <taxon>Pseudomonadati</taxon>
        <taxon>Bacteroidota</taxon>
        <taxon>Flavobacteriia</taxon>
        <taxon>Flavobacteriales</taxon>
        <taxon>Flavobacteriaceae</taxon>
        <taxon>Neotamlana</taxon>
    </lineage>
</organism>
<reference evidence="1" key="1">
    <citation type="submission" date="2021-10" db="EMBL/GenBank/DDBJ databases">
        <title>Tamlana sargassums sp. nov., and Tamlana laminarinivorans sp. nov., two new bacteria isolated from the brown alga.</title>
        <authorList>
            <person name="Li J."/>
        </authorList>
    </citation>
    <scope>NUCLEOTIDE SEQUENCE</scope>
    <source>
        <strain evidence="1">62-3</strain>
    </source>
</reference>
<dbReference type="Proteomes" id="UP001139286">
    <property type="component" value="Unassembled WGS sequence"/>
</dbReference>
<comment type="caution">
    <text evidence="1">The sequence shown here is derived from an EMBL/GenBank/DDBJ whole genome shotgun (WGS) entry which is preliminary data.</text>
</comment>
<dbReference type="RefSeq" id="WP_226696892.1">
    <property type="nucleotide sequence ID" value="NZ_JAJAPX010000006.1"/>
</dbReference>
<name>A0A9X1IA29_9FLAO</name>
<evidence type="ECO:0000313" key="2">
    <source>
        <dbReference type="Proteomes" id="UP001139286"/>
    </source>
</evidence>
<proteinExistence type="predicted"/>
<gene>
    <name evidence="1" type="ORF">LG651_14860</name>
</gene>
<evidence type="ECO:0000313" key="1">
    <source>
        <dbReference type="EMBL" id="MCB4809534.1"/>
    </source>
</evidence>